<keyword evidence="1" id="KW-0175">Coiled coil</keyword>
<feature type="compositionally biased region" description="Polar residues" evidence="2">
    <location>
        <begin position="171"/>
        <end position="187"/>
    </location>
</feature>
<evidence type="ECO:0000259" key="3">
    <source>
        <dbReference type="Pfam" id="PF15456"/>
    </source>
</evidence>
<feature type="compositionally biased region" description="Polar residues" evidence="2">
    <location>
        <begin position="256"/>
        <end position="277"/>
    </location>
</feature>
<protein>
    <recommendedName>
        <fullName evidence="3">Up-regulated during septation protein 1 domain-containing protein</fullName>
    </recommendedName>
</protein>
<evidence type="ECO:0000313" key="4">
    <source>
        <dbReference type="EMBL" id="TGJ83461.1"/>
    </source>
</evidence>
<accession>A0A4Z0YVP8</accession>
<feature type="region of interest" description="Disordered" evidence="2">
    <location>
        <begin position="222"/>
        <end position="366"/>
    </location>
</feature>
<dbReference type="AlphaFoldDB" id="A0A4Z0YVP8"/>
<feature type="compositionally biased region" description="Pro residues" evidence="2">
    <location>
        <begin position="681"/>
        <end position="695"/>
    </location>
</feature>
<proteinExistence type="predicted"/>
<feature type="compositionally biased region" description="Low complexity" evidence="2">
    <location>
        <begin position="222"/>
        <end position="234"/>
    </location>
</feature>
<sequence length="720" mass="78589">MAHIAACMIDNDGDTSSLRSYIANTFSAKASTDSLVSAHSADEKKPFAWRMHNQEGRKYQLFPKEKQLPPVTAAKPLDLEQAHAIAMGQSPDKSDKSGLSNGLLLRIKEHNLTRRRKVSVPELGPMTTVQEVSMDSPTIPGRPALHERSISTPVNTLRLNLRAEPKDSNETSETGVHNGPSTTSNLTRLLNRQPLSPKDLTPLTIPNQTGTFPSLARKLSLSRLRSGSSQQDQPMRPPRPDESPRTRVPFAPFTPLSATGSTMTPRSATTYATNSTVPTPISTPPESRRSPSPWGKPHSAAATVPQASTDVPSIPDAHVHSASATAHKRGQSDSGSIMERGRPRKRLDGTPIGTKHQRNGSKRSLSTERRAFEALPQGYRPSDAVKKLDHAEIMHLQKQALGQAARFEVLRREDVDNLSKELRQLDERTDYLRHTYTSLRAGRRNLQSRVCQYLRSPRMAKFSYESMLKQEETLAELDASIDDWVTKLEHAENRRTRVRQKLLEHVAAAAAMSATTGLGGSGGSGGETFQQAMGGVRPQPSASDVSTPPRSPTKGATFLDCSSPSPASSPQRVVARVPSAIIEEENEDGKSHRSRLSSSTQTALERMESIRIYADSDVYALLEDVENEFTKLSSDSVASVASLEPSSLRSTPRQKRALQHARSYDVLARNGASSVPMALNRPPPLSPPAPSPPMKNSPTRGGDVFLTAAVFQPRHTTVHA</sequence>
<feature type="region of interest" description="Disordered" evidence="2">
    <location>
        <begin position="132"/>
        <end position="187"/>
    </location>
</feature>
<dbReference type="EMBL" id="SKBN01000093">
    <property type="protein sequence ID" value="TGJ83461.1"/>
    <property type="molecule type" value="Genomic_DNA"/>
</dbReference>
<evidence type="ECO:0000256" key="2">
    <source>
        <dbReference type="SAM" id="MobiDB-lite"/>
    </source>
</evidence>
<dbReference type="STRING" id="37992.A0A4Z0YVP8"/>
<evidence type="ECO:0000256" key="1">
    <source>
        <dbReference type="SAM" id="Coils"/>
    </source>
</evidence>
<feature type="coiled-coil region" evidence="1">
    <location>
        <begin position="474"/>
        <end position="501"/>
    </location>
</feature>
<dbReference type="Proteomes" id="UP000297716">
    <property type="component" value="Unassembled WGS sequence"/>
</dbReference>
<feature type="domain" description="Up-regulated during septation protein 1" evidence="3">
    <location>
        <begin position="395"/>
        <end position="512"/>
    </location>
</feature>
<comment type="caution">
    <text evidence="4">The sequence shown here is derived from an EMBL/GenBank/DDBJ whole genome shotgun (WGS) entry which is preliminary data.</text>
</comment>
<name>A0A4Z0YVP8_9PEZI</name>
<keyword evidence="5" id="KW-1185">Reference proteome</keyword>
<dbReference type="Pfam" id="PF15456">
    <property type="entry name" value="Uds1"/>
    <property type="match status" value="1"/>
</dbReference>
<feature type="region of interest" description="Disordered" evidence="2">
    <location>
        <begin position="515"/>
        <end position="573"/>
    </location>
</feature>
<feature type="region of interest" description="Disordered" evidence="2">
    <location>
        <begin position="674"/>
        <end position="700"/>
    </location>
</feature>
<gene>
    <name evidence="4" type="ORF">E0Z10_g5305</name>
</gene>
<feature type="compositionally biased region" description="Gly residues" evidence="2">
    <location>
        <begin position="517"/>
        <end position="526"/>
    </location>
</feature>
<feature type="region of interest" description="Disordered" evidence="2">
    <location>
        <begin position="194"/>
        <end position="213"/>
    </location>
</feature>
<dbReference type="InterPro" id="IPR029191">
    <property type="entry name" value="Uds1"/>
</dbReference>
<evidence type="ECO:0000313" key="5">
    <source>
        <dbReference type="Proteomes" id="UP000297716"/>
    </source>
</evidence>
<reference evidence="4 5" key="1">
    <citation type="submission" date="2019-03" db="EMBL/GenBank/DDBJ databases">
        <title>Draft genome sequence of Xylaria hypoxylon DSM 108379, a ubiquitous saprotrophic-parasitic fungi on hardwood.</title>
        <authorList>
            <person name="Buettner E."/>
            <person name="Leonhardt S."/>
            <person name="Gebauer A.M."/>
            <person name="Liers C."/>
            <person name="Hofrichter M."/>
            <person name="Kellner H."/>
        </authorList>
    </citation>
    <scope>NUCLEOTIDE SEQUENCE [LARGE SCALE GENOMIC DNA]</scope>
    <source>
        <strain evidence="4 5">DSM 108379</strain>
    </source>
</reference>
<feature type="compositionally biased region" description="Polar residues" evidence="2">
    <location>
        <begin position="560"/>
        <end position="571"/>
    </location>
</feature>
<organism evidence="4 5">
    <name type="scientific">Xylaria hypoxylon</name>
    <dbReference type="NCBI Taxonomy" id="37992"/>
    <lineage>
        <taxon>Eukaryota</taxon>
        <taxon>Fungi</taxon>
        <taxon>Dikarya</taxon>
        <taxon>Ascomycota</taxon>
        <taxon>Pezizomycotina</taxon>
        <taxon>Sordariomycetes</taxon>
        <taxon>Xylariomycetidae</taxon>
        <taxon>Xylariales</taxon>
        <taxon>Xylariaceae</taxon>
        <taxon>Xylaria</taxon>
    </lineage>
</organism>
<dbReference type="OrthoDB" id="5429395at2759"/>